<proteinExistence type="predicted"/>
<dbReference type="PANTHER" id="PTHR33304:SF18">
    <property type="entry name" value="CHROMATIN REGULATOR PHD FAMILY-RELATED"/>
    <property type="match status" value="1"/>
</dbReference>
<dbReference type="Proteomes" id="UP000827889">
    <property type="component" value="Chromosome 2"/>
</dbReference>
<dbReference type="InterPro" id="IPR011011">
    <property type="entry name" value="Znf_FYVE_PHD"/>
</dbReference>
<dbReference type="InterPro" id="IPR013083">
    <property type="entry name" value="Znf_RING/FYVE/PHD"/>
</dbReference>
<dbReference type="RefSeq" id="XP_030515822.1">
    <property type="nucleotide sequence ID" value="XM_030659962.2"/>
</dbReference>
<gene>
    <name evidence="10" type="primary">LOC115729392</name>
</gene>
<dbReference type="InterPro" id="IPR056280">
    <property type="entry name" value="AIPP2-like_SPOC"/>
</dbReference>
<sequence>MTAGFSSLSPSATDMTASAERGDSLGRRHQDGEPASLGATPANGTETVCLQCGDKGWDVALIYCDDCEKYAIHRYCLKTLPKTFDEHVVWYCEDCEPKVGRPDTNEESCSPLCEEDDLEITELVQHTKELTNIPLERLRKKKGIEKWRREKKKLKLQTEKDEEGGQLSENSTVFTSQIEVEKTKNVRLSQVNENWSSGHCDKAENIGIDLRKNSGDMWNSHEEAEFMTAPKLRKLDYLELFGEDTYVCAQPIIDPIWRGSLKFNKQGINYFGKVVAHVSNIACRKVSEEAKLLPSLLCTELHSRPEVWPKGFKNCGPSDDSIAIYIFPDNKREQEFFDSLVVEMIVNDLALRAVVSNAELLVFTSTKLPLHLWRFQSKFYLWGVFRGKQSSPVSKVDTNMPASEKDPLNAHSPGSPLSISGSDGSSSVY</sequence>
<dbReference type="KEGG" id="rarg:115729392"/>
<feature type="compositionally biased region" description="Polar residues" evidence="7">
    <location>
        <begin position="390"/>
        <end position="401"/>
    </location>
</feature>
<organism evidence="9 10">
    <name type="scientific">Rhodamnia argentea</name>
    <dbReference type="NCBI Taxonomy" id="178133"/>
    <lineage>
        <taxon>Eukaryota</taxon>
        <taxon>Viridiplantae</taxon>
        <taxon>Streptophyta</taxon>
        <taxon>Embryophyta</taxon>
        <taxon>Tracheophyta</taxon>
        <taxon>Spermatophyta</taxon>
        <taxon>Magnoliopsida</taxon>
        <taxon>eudicotyledons</taxon>
        <taxon>Gunneridae</taxon>
        <taxon>Pentapetalae</taxon>
        <taxon>rosids</taxon>
        <taxon>malvids</taxon>
        <taxon>Myrtales</taxon>
        <taxon>Myrtaceae</taxon>
        <taxon>Myrtoideae</taxon>
        <taxon>Myrteae</taxon>
        <taxon>Australasian group</taxon>
        <taxon>Rhodamnia</taxon>
    </lineage>
</organism>
<dbReference type="GeneID" id="115729392"/>
<reference evidence="9" key="1">
    <citation type="submission" date="2025-05" db="UniProtKB">
        <authorList>
            <consortium name="RefSeq"/>
        </authorList>
    </citation>
    <scope>NUCLEOTIDE SEQUENCE [LARGE SCALE GENOMIC DNA]</scope>
</reference>
<accession>A0A8B8N0B6</accession>
<keyword evidence="4" id="KW-0805">Transcription regulation</keyword>
<dbReference type="CDD" id="cd15489">
    <property type="entry name" value="PHD_SF"/>
    <property type="match status" value="1"/>
</dbReference>
<dbReference type="InterPro" id="IPR019787">
    <property type="entry name" value="Znf_PHD-finger"/>
</dbReference>
<evidence type="ECO:0000256" key="5">
    <source>
        <dbReference type="ARBA" id="ARBA00023163"/>
    </source>
</evidence>
<protein>
    <submittedName>
        <fullName evidence="10">Uncharacterized protein LOC115729392</fullName>
    </submittedName>
</protein>
<dbReference type="OrthoDB" id="1932206at2759"/>
<dbReference type="Gene3D" id="3.30.40.10">
    <property type="entry name" value="Zinc/RING finger domain, C3HC4 (zinc finger)"/>
    <property type="match status" value="1"/>
</dbReference>
<evidence type="ECO:0000313" key="9">
    <source>
        <dbReference type="Proteomes" id="UP000827889"/>
    </source>
</evidence>
<dbReference type="AlphaFoldDB" id="A0A8B8N0B6"/>
<name>A0A8B8N0B6_9MYRT</name>
<feature type="compositionally biased region" description="Basic and acidic residues" evidence="7">
    <location>
        <begin position="20"/>
        <end position="32"/>
    </location>
</feature>
<evidence type="ECO:0000313" key="10">
    <source>
        <dbReference type="RefSeq" id="XP_030515822.1"/>
    </source>
</evidence>
<evidence type="ECO:0000256" key="7">
    <source>
        <dbReference type="SAM" id="MobiDB-lite"/>
    </source>
</evidence>
<feature type="domain" description="PHD-type" evidence="8">
    <location>
        <begin position="46"/>
        <end position="98"/>
    </location>
</feature>
<evidence type="ECO:0000256" key="1">
    <source>
        <dbReference type="ARBA" id="ARBA00022723"/>
    </source>
</evidence>
<dbReference type="Pfam" id="PF23121">
    <property type="entry name" value="SPOC_AIPP2"/>
    <property type="match status" value="1"/>
</dbReference>
<evidence type="ECO:0000256" key="2">
    <source>
        <dbReference type="ARBA" id="ARBA00022771"/>
    </source>
</evidence>
<evidence type="ECO:0000259" key="8">
    <source>
        <dbReference type="PROSITE" id="PS50016"/>
    </source>
</evidence>
<dbReference type="PANTHER" id="PTHR33304">
    <property type="match status" value="1"/>
</dbReference>
<dbReference type="InterPro" id="IPR049914">
    <property type="entry name" value="PHD1-3/5-6"/>
</dbReference>
<reference evidence="10" key="2">
    <citation type="submission" date="2025-08" db="UniProtKB">
        <authorList>
            <consortium name="RefSeq"/>
        </authorList>
    </citation>
    <scope>IDENTIFICATION</scope>
    <source>
        <tissue evidence="10">Leaf</tissue>
    </source>
</reference>
<keyword evidence="9" id="KW-1185">Reference proteome</keyword>
<feature type="compositionally biased region" description="Low complexity" evidence="7">
    <location>
        <begin position="412"/>
        <end position="429"/>
    </location>
</feature>
<feature type="compositionally biased region" description="Polar residues" evidence="7">
    <location>
        <begin position="1"/>
        <end position="16"/>
    </location>
</feature>
<evidence type="ECO:0000256" key="3">
    <source>
        <dbReference type="ARBA" id="ARBA00022833"/>
    </source>
</evidence>
<dbReference type="GO" id="GO:0008270">
    <property type="term" value="F:zinc ion binding"/>
    <property type="evidence" value="ECO:0007669"/>
    <property type="project" value="UniProtKB-KW"/>
</dbReference>
<evidence type="ECO:0000256" key="4">
    <source>
        <dbReference type="ARBA" id="ARBA00023015"/>
    </source>
</evidence>
<feature type="region of interest" description="Disordered" evidence="7">
    <location>
        <begin position="1"/>
        <end position="40"/>
    </location>
</feature>
<keyword evidence="3" id="KW-0862">Zinc</keyword>
<dbReference type="SUPFAM" id="SSF57903">
    <property type="entry name" value="FYVE/PHD zinc finger"/>
    <property type="match status" value="1"/>
</dbReference>
<keyword evidence="2 6" id="KW-0863">Zinc-finger</keyword>
<feature type="region of interest" description="Disordered" evidence="7">
    <location>
        <begin position="390"/>
        <end position="429"/>
    </location>
</feature>
<dbReference type="GO" id="GO:0034244">
    <property type="term" value="P:negative regulation of transcription elongation by RNA polymerase II"/>
    <property type="evidence" value="ECO:0007669"/>
    <property type="project" value="InterPro"/>
</dbReference>
<keyword evidence="5" id="KW-0804">Transcription</keyword>
<dbReference type="GO" id="GO:0140566">
    <property type="term" value="F:histone reader activity"/>
    <property type="evidence" value="ECO:0007669"/>
    <property type="project" value="InterPro"/>
</dbReference>
<dbReference type="PROSITE" id="PS50016">
    <property type="entry name" value="ZF_PHD_2"/>
    <property type="match status" value="1"/>
</dbReference>
<keyword evidence="1" id="KW-0479">Metal-binding</keyword>
<evidence type="ECO:0000256" key="6">
    <source>
        <dbReference type="PROSITE-ProRule" id="PRU00146"/>
    </source>
</evidence>